<dbReference type="Proteomes" id="UP000499080">
    <property type="component" value="Unassembled WGS sequence"/>
</dbReference>
<dbReference type="EMBL" id="BGPR01062128">
    <property type="protein sequence ID" value="GBO37607.1"/>
    <property type="molecule type" value="Genomic_DNA"/>
</dbReference>
<name>A0A4Y2WNT8_ARAVE</name>
<gene>
    <name evidence="1" type="ORF">AVEN_87447_1</name>
</gene>
<evidence type="ECO:0000313" key="2">
    <source>
        <dbReference type="Proteomes" id="UP000499080"/>
    </source>
</evidence>
<accession>A0A4Y2WNT8</accession>
<evidence type="ECO:0000313" key="1">
    <source>
        <dbReference type="EMBL" id="GBO37607.1"/>
    </source>
</evidence>
<protein>
    <submittedName>
        <fullName evidence="1">Uncharacterized protein</fullName>
    </submittedName>
</protein>
<comment type="caution">
    <text evidence="1">The sequence shown here is derived from an EMBL/GenBank/DDBJ whole genome shotgun (WGS) entry which is preliminary data.</text>
</comment>
<keyword evidence="2" id="KW-1185">Reference proteome</keyword>
<proteinExistence type="predicted"/>
<dbReference type="AlphaFoldDB" id="A0A4Y2WNT8"/>
<sequence length="114" mass="13066">MTARTSICDRVLFTRFSALLICTRLNSGRAVCRFSVFFSIQRMRHRSSDVAPSVVHSGTLERTSQFRSCTVRNLDEWCISQVCLASENGYRFITSFGQKMTTIKKVTPFQDQQI</sequence>
<reference evidence="1 2" key="1">
    <citation type="journal article" date="2019" name="Sci. Rep.">
        <title>Orb-weaving spider Araneus ventricosus genome elucidates the spidroin gene catalogue.</title>
        <authorList>
            <person name="Kono N."/>
            <person name="Nakamura H."/>
            <person name="Ohtoshi R."/>
            <person name="Moran D.A.P."/>
            <person name="Shinohara A."/>
            <person name="Yoshida Y."/>
            <person name="Fujiwara M."/>
            <person name="Mori M."/>
            <person name="Tomita M."/>
            <person name="Arakawa K."/>
        </authorList>
    </citation>
    <scope>NUCLEOTIDE SEQUENCE [LARGE SCALE GENOMIC DNA]</scope>
</reference>
<organism evidence="1 2">
    <name type="scientific">Araneus ventricosus</name>
    <name type="common">Orbweaver spider</name>
    <name type="synonym">Epeira ventricosa</name>
    <dbReference type="NCBI Taxonomy" id="182803"/>
    <lineage>
        <taxon>Eukaryota</taxon>
        <taxon>Metazoa</taxon>
        <taxon>Ecdysozoa</taxon>
        <taxon>Arthropoda</taxon>
        <taxon>Chelicerata</taxon>
        <taxon>Arachnida</taxon>
        <taxon>Araneae</taxon>
        <taxon>Araneomorphae</taxon>
        <taxon>Entelegynae</taxon>
        <taxon>Araneoidea</taxon>
        <taxon>Araneidae</taxon>
        <taxon>Araneus</taxon>
    </lineage>
</organism>